<evidence type="ECO:0000256" key="3">
    <source>
        <dbReference type="SAM" id="MobiDB-lite"/>
    </source>
</evidence>
<dbReference type="FunFam" id="1.10.8.1120:FF:000001">
    <property type="entry name" value="Histone RNA hairpin-binding protein-like"/>
    <property type="match status" value="1"/>
</dbReference>
<evidence type="ECO:0000313" key="5">
    <source>
        <dbReference type="EMBL" id="KAG8460459.1"/>
    </source>
</evidence>
<gene>
    <name evidence="5" type="ORF">KFE25_013109</name>
</gene>
<feature type="region of interest" description="Disordered" evidence="3">
    <location>
        <begin position="108"/>
        <end position="243"/>
    </location>
</feature>
<dbReference type="Gene3D" id="1.10.8.1120">
    <property type="entry name" value="Histone RNA hairpin-binding protein RNA-binding domain"/>
    <property type="match status" value="1"/>
</dbReference>
<feature type="compositionally biased region" description="Low complexity" evidence="3">
    <location>
        <begin position="184"/>
        <end position="196"/>
    </location>
</feature>
<dbReference type="GO" id="GO:0051028">
    <property type="term" value="P:mRNA transport"/>
    <property type="evidence" value="ECO:0007669"/>
    <property type="project" value="TreeGrafter"/>
</dbReference>
<protein>
    <recommendedName>
        <fullName evidence="4">Histone RNA hairpin-binding protein RNA-binding domain-containing protein</fullName>
    </recommendedName>
</protein>
<dbReference type="GO" id="GO:0005737">
    <property type="term" value="C:cytoplasm"/>
    <property type="evidence" value="ECO:0007669"/>
    <property type="project" value="TreeGrafter"/>
</dbReference>
<feature type="compositionally biased region" description="Low complexity" evidence="3">
    <location>
        <begin position="203"/>
        <end position="222"/>
    </location>
</feature>
<feature type="compositionally biased region" description="Low complexity" evidence="3">
    <location>
        <begin position="134"/>
        <end position="152"/>
    </location>
</feature>
<dbReference type="Proteomes" id="UP000751190">
    <property type="component" value="Unassembled WGS sequence"/>
</dbReference>
<evidence type="ECO:0000313" key="6">
    <source>
        <dbReference type="Proteomes" id="UP000751190"/>
    </source>
</evidence>
<sequence length="243" mass="25177">MPKDSASANAERNLVYGAAREAVAAKKGEAPIGSREADPHKLSQRLKQVEYGYNTLGYTNYLKAVPKQQRTAAQPRTPDRTKVMSKRAWEGLIRKWRRELHKWDPMELQGVKGDGGAAARARTGEDAAGEDAADGAADAASVATTRGAARATASDDDDDGLIACRPPSDDEDDGPGPMSVVTTPAKAAPPARAARAAADDEPAAGPGASKGAAGTAAGSTPASDPPCDLNHDCYADFTPDSHG</sequence>
<proteinExistence type="inferred from homology"/>
<dbReference type="Pfam" id="PF15247">
    <property type="entry name" value="SLBP_RNA_bind"/>
    <property type="match status" value="1"/>
</dbReference>
<name>A0A8J5XGN2_DIALT</name>
<dbReference type="InterPro" id="IPR029344">
    <property type="entry name" value="SLBP_RNA_bind"/>
</dbReference>
<accession>A0A8J5XGN2</accession>
<dbReference type="GO" id="GO:0071204">
    <property type="term" value="C:histone pre-mRNA 3'end processing complex"/>
    <property type="evidence" value="ECO:0007669"/>
    <property type="project" value="TreeGrafter"/>
</dbReference>
<dbReference type="InterPro" id="IPR026502">
    <property type="entry name" value="SLBP1/SLBP2"/>
</dbReference>
<dbReference type="OrthoDB" id="265795at2759"/>
<keyword evidence="2" id="KW-0694">RNA-binding</keyword>
<dbReference type="GO" id="GO:0006398">
    <property type="term" value="P:mRNA 3'-end processing by stem-loop binding and cleavage"/>
    <property type="evidence" value="ECO:0007669"/>
    <property type="project" value="TreeGrafter"/>
</dbReference>
<dbReference type="GO" id="GO:0003729">
    <property type="term" value="F:mRNA binding"/>
    <property type="evidence" value="ECO:0007669"/>
    <property type="project" value="InterPro"/>
</dbReference>
<organism evidence="5 6">
    <name type="scientific">Diacronema lutheri</name>
    <name type="common">Unicellular marine alga</name>
    <name type="synonym">Monochrysis lutheri</name>
    <dbReference type="NCBI Taxonomy" id="2081491"/>
    <lineage>
        <taxon>Eukaryota</taxon>
        <taxon>Haptista</taxon>
        <taxon>Haptophyta</taxon>
        <taxon>Pavlovophyceae</taxon>
        <taxon>Pavlovales</taxon>
        <taxon>Pavlovaceae</taxon>
        <taxon>Diacronema</taxon>
    </lineage>
</organism>
<dbReference type="GO" id="GO:0071207">
    <property type="term" value="F:histone pre-mRNA stem-loop binding"/>
    <property type="evidence" value="ECO:0007669"/>
    <property type="project" value="TreeGrafter"/>
</dbReference>
<evidence type="ECO:0000256" key="2">
    <source>
        <dbReference type="ARBA" id="ARBA00022884"/>
    </source>
</evidence>
<comment type="similarity">
    <text evidence="1">Belongs to the SLBP family.</text>
</comment>
<reference evidence="5" key="1">
    <citation type="submission" date="2021-05" db="EMBL/GenBank/DDBJ databases">
        <title>The genome of the haptophyte Pavlova lutheri (Diacronema luteri, Pavlovales) - a model for lipid biosynthesis in eukaryotic algae.</title>
        <authorList>
            <person name="Hulatt C.J."/>
            <person name="Posewitz M.C."/>
        </authorList>
    </citation>
    <scope>NUCLEOTIDE SEQUENCE</scope>
    <source>
        <strain evidence="5">NIVA-4/92</strain>
    </source>
</reference>
<keyword evidence="6" id="KW-1185">Reference proteome</keyword>
<comment type="caution">
    <text evidence="5">The sequence shown here is derived from an EMBL/GenBank/DDBJ whole genome shotgun (WGS) entry which is preliminary data.</text>
</comment>
<dbReference type="PANTHER" id="PTHR17408:SF0">
    <property type="entry name" value="HISTONE RNA HAIRPIN-BINDING PROTEIN"/>
    <property type="match status" value="1"/>
</dbReference>
<dbReference type="AlphaFoldDB" id="A0A8J5XGN2"/>
<dbReference type="PANTHER" id="PTHR17408">
    <property type="entry name" value="HISTONE RNA HAIRPIN-BINDING PROTEIN"/>
    <property type="match status" value="1"/>
</dbReference>
<feature type="compositionally biased region" description="Basic and acidic residues" evidence="3">
    <location>
        <begin position="229"/>
        <end position="243"/>
    </location>
</feature>
<feature type="domain" description="Histone RNA hairpin-binding protein RNA-binding" evidence="4">
    <location>
        <begin position="38"/>
        <end position="105"/>
    </location>
</feature>
<dbReference type="InterPro" id="IPR038294">
    <property type="entry name" value="SLBP_RNA_bind_sf"/>
</dbReference>
<dbReference type="EMBL" id="JAGTXO010000032">
    <property type="protein sequence ID" value="KAG8460459.1"/>
    <property type="molecule type" value="Genomic_DNA"/>
</dbReference>
<evidence type="ECO:0000256" key="1">
    <source>
        <dbReference type="ARBA" id="ARBA00006151"/>
    </source>
</evidence>
<evidence type="ECO:0000259" key="4">
    <source>
        <dbReference type="Pfam" id="PF15247"/>
    </source>
</evidence>